<evidence type="ECO:0000313" key="3">
    <source>
        <dbReference type="Proteomes" id="UP000248148"/>
    </source>
</evidence>
<dbReference type="Proteomes" id="UP000248148">
    <property type="component" value="Unassembled WGS sequence"/>
</dbReference>
<keyword evidence="3" id="KW-1185">Reference proteome</keyword>
<dbReference type="EMBL" id="QJTI01000040">
    <property type="protein sequence ID" value="PYE99057.1"/>
    <property type="molecule type" value="Genomic_DNA"/>
</dbReference>
<reference evidence="2 3" key="1">
    <citation type="submission" date="2018-06" db="EMBL/GenBank/DDBJ databases">
        <title>Genomic Encyclopedia of Archaeal and Bacterial Type Strains, Phase II (KMG-II): from individual species to whole genera.</title>
        <authorList>
            <person name="Goeker M."/>
        </authorList>
    </citation>
    <scope>NUCLEOTIDE SEQUENCE [LARGE SCALE GENOMIC DNA]</scope>
    <source>
        <strain evidence="2 3">JCM 11668</strain>
    </source>
</reference>
<proteinExistence type="predicted"/>
<feature type="region of interest" description="Disordered" evidence="1">
    <location>
        <begin position="213"/>
        <end position="241"/>
    </location>
</feature>
<sequence>MATEDEDINEYLHLPDDPEEAFAVLQRRRYKDLVAIWNVNEGGSGFYYERRYVDGLVAFDEVHNLGILTTYRNPPRGDNDFSDFFQDFRRHVEVTSQKILIEAARRQKSNSQSIVVLDASAREAIHKLIQAIREKLNAIALTENQRDSLFNKLNAFAAEIDRNRTRTESFFAFAVELARTARSVNDEIKPLQQTIDRVFDWIEKAKKLKDALPPWNERRKIEGPAKRLPSPKGEVDDDIPF</sequence>
<organism evidence="2 3">
    <name type="scientific">Rhodopseudomonas faecalis</name>
    <dbReference type="NCBI Taxonomy" id="99655"/>
    <lineage>
        <taxon>Bacteria</taxon>
        <taxon>Pseudomonadati</taxon>
        <taxon>Pseudomonadota</taxon>
        <taxon>Alphaproteobacteria</taxon>
        <taxon>Hyphomicrobiales</taxon>
        <taxon>Nitrobacteraceae</taxon>
        <taxon>Rhodopseudomonas</taxon>
    </lineage>
</organism>
<evidence type="ECO:0000256" key="1">
    <source>
        <dbReference type="SAM" id="MobiDB-lite"/>
    </source>
</evidence>
<dbReference type="AlphaFoldDB" id="A0A318T6K7"/>
<comment type="caution">
    <text evidence="2">The sequence shown here is derived from an EMBL/GenBank/DDBJ whole genome shotgun (WGS) entry which is preliminary data.</text>
</comment>
<accession>A0A318T6K7</accession>
<name>A0A318T6K7_9BRAD</name>
<evidence type="ECO:0000313" key="2">
    <source>
        <dbReference type="EMBL" id="PYE99057.1"/>
    </source>
</evidence>
<gene>
    <name evidence="2" type="ORF">BJ122_1406</name>
</gene>
<dbReference type="RefSeq" id="WP_110782763.1">
    <property type="nucleotide sequence ID" value="NZ_QJTI01000040.1"/>
</dbReference>
<protein>
    <submittedName>
        <fullName evidence="2">Uncharacterized protein</fullName>
    </submittedName>
</protein>
<dbReference type="OrthoDB" id="8443714at2"/>
<feature type="compositionally biased region" description="Basic and acidic residues" evidence="1">
    <location>
        <begin position="213"/>
        <end position="225"/>
    </location>
</feature>